<feature type="region of interest" description="Disordered" evidence="1">
    <location>
        <begin position="20"/>
        <end position="51"/>
    </location>
</feature>
<evidence type="ECO:0000256" key="1">
    <source>
        <dbReference type="SAM" id="MobiDB-lite"/>
    </source>
</evidence>
<accession>Q7NXF7</accession>
<dbReference type="STRING" id="243365.CV_1669"/>
<evidence type="ECO:0000313" key="2">
    <source>
        <dbReference type="EMBL" id="AAQ59345.1"/>
    </source>
</evidence>
<organism evidence="2 3">
    <name type="scientific">Chromobacterium violaceum (strain ATCC 12472 / DSM 30191 / JCM 1249 / CCUG 213 / NBRC 12614 / NCIMB 9131 / NCTC 9757 / MK)</name>
    <dbReference type="NCBI Taxonomy" id="243365"/>
    <lineage>
        <taxon>Bacteria</taxon>
        <taxon>Pseudomonadati</taxon>
        <taxon>Pseudomonadota</taxon>
        <taxon>Betaproteobacteria</taxon>
        <taxon>Neisseriales</taxon>
        <taxon>Chromobacteriaceae</taxon>
        <taxon>Chromobacterium</taxon>
    </lineage>
</organism>
<reference evidence="2 3" key="1">
    <citation type="journal article" date="2003" name="Proc. Natl. Acad. Sci. U.S.A.">
        <title>The complete genome sequence of Chromobacterium violaceum reveals remarkable and exploitable bacterial adaptability.</title>
        <authorList>
            <person name="Vasconcelos A.T.R."/>
            <person name="de Almeida D.F."/>
            <person name="Almeida F.C."/>
            <person name="de Almeida L.G.P."/>
            <person name="de Almeida R."/>
            <person name="Goncalves J.A.A."/>
            <person name="Andrade E.M."/>
            <person name="Antonio R.V."/>
            <person name="Araripe J."/>
            <person name="de Araujo M.F.F."/>
            <person name="Filho S.A."/>
            <person name="Azevedo V."/>
            <person name="Batista A.J."/>
            <person name="Bataus L.A.M."/>
            <person name="Batista J.S."/>
            <person name="Belo A."/>
            <person name="vander Berg C."/>
            <person name="Blamey J."/>
            <person name="Bogo M."/>
            <person name="Bonato S."/>
            <person name="Bordignon J."/>
            <person name="Brito C.A."/>
            <person name="Brocchi M."/>
            <person name="Burity H.A."/>
            <person name="Camargo A.A."/>
            <person name="Cardoso D.D.P."/>
            <person name="Carneiro N.P."/>
            <person name="Carraro D.M."/>
            <person name="Carvalho C.M.B."/>
            <person name="Cascardo J.C.M."/>
            <person name="Cavada B.S."/>
            <person name="Chueire L.M.O."/>
            <person name="Pasa T.B.C."/>
            <person name="Duran N."/>
            <person name="Fagundes N."/>
            <person name="Falcao C.L."/>
            <person name="Fantinatti F."/>
            <person name="Farias I.P."/>
            <person name="Felipe M.S.S."/>
            <person name="Ferrari L.P."/>
            <person name="Ferro J.A."/>
            <person name="Ferro M.I.T."/>
            <person name="Franco G.R."/>
            <person name="Freitas N.S.A."/>
            <person name="Furlan L.R."/>
            <person name="Gazzinelli R.T."/>
            <person name="Gomes E.A."/>
            <person name="Goncalves P.R."/>
            <person name="Grangeiro T.B."/>
            <person name="Grattapaglia D."/>
            <person name="Grisard E.C."/>
            <person name="Guimaraes C.T."/>
            <person name="Hanna E.S."/>
            <person name="Hungria M."/>
            <person name="Jardim S.N."/>
            <person name="Laurino J."/>
            <person name="Leoi L.C.T."/>
            <person name="Fassarella L."/>
            <person name="Lima A."/>
            <person name="Loureiro M.F."/>
            <person name="Lyra M.C.P."/>
            <person name="Macedo M."/>
            <person name="Madeira H.M.F."/>
            <person name="Manfio G.P."/>
            <person name="Maranhao A.Q."/>
            <person name="Martins W.S."/>
            <person name="di Mauro S.M.Z."/>
            <person name="de Medeiros S.R.B."/>
            <person name="Meissner R.D.V."/>
            <person name="Menck C.F.M."/>
            <person name="Moreira M.A.M."/>
            <person name="Nascimento F.F."/>
            <person name="Nicolas M.F."/>
            <person name="Oliveira J.G."/>
            <person name="Oliveira S.C."/>
            <person name="Paixao R.F.C."/>
            <person name="Parente J.A."/>
            <person name="Pedrosa F.O."/>
            <person name="Pena S.J.D."/>
            <person name="Perreira J.O."/>
            <person name="Perreira M."/>
            <person name="Pinto L.S.R.C."/>
            <person name="Pinto L.S."/>
            <person name="Porto J.I.R."/>
            <person name="Potrich D.P."/>
            <person name="Neto C.E.R."/>
            <person name="Reis A.M.M."/>
            <person name="Rigo L.U."/>
            <person name="Rondinelli E."/>
            <person name="dos Santos E.B.P."/>
            <person name="Santos F.R."/>
            <person name="Schneider M.P.C."/>
            <person name="Seuanez H.N."/>
            <person name="Silva A.M.R."/>
            <person name="da Silva A.L.C."/>
            <person name="Silva D.W."/>
            <person name="Silva R."/>
            <person name="Simoes I.C."/>
            <person name="Simon D."/>
            <person name="Soares C.M.A."/>
            <person name="Soares R.B.A."/>
            <person name="Souza E.M."/>
            <person name="Souza K.R.L."/>
            <person name="Souza R.C."/>
            <person name="Steffens M.B.R."/>
            <person name="Steindel M."/>
            <person name="Teixeira S.R."/>
            <person name="Urmenyi T."/>
            <person name="Vettore A."/>
            <person name="Wassem R."/>
            <person name="Zaha A."/>
            <person name="Simpson A.J.G."/>
        </authorList>
    </citation>
    <scope>NUCLEOTIDE SEQUENCE [LARGE SCALE GENOMIC DNA]</scope>
    <source>
        <strain evidence="3">ATCC 12472 / DSM 30191 / JCM 1249 / NBRC 12614 / NCIMB 9131 / NCTC 9757</strain>
    </source>
</reference>
<sequence>MSCKSLSCNGFVFAAAGVRARESAPSKRSGSDVHGKRAVPRRRRTPAPADAAWRGVEMSVARVAAARADRGRLRGGTGRGSRLLDGCYGRLGVVKPASPRDASCRCVSECNTIAGGI</sequence>
<protein>
    <submittedName>
        <fullName evidence="2">Uncharacterized protein</fullName>
    </submittedName>
</protein>
<feature type="compositionally biased region" description="Basic residues" evidence="1">
    <location>
        <begin position="36"/>
        <end position="45"/>
    </location>
</feature>
<proteinExistence type="predicted"/>
<dbReference type="Proteomes" id="UP000001424">
    <property type="component" value="Chromosome"/>
</dbReference>
<dbReference type="HOGENOM" id="CLU_2080595_0_0_4"/>
<name>Q7NXF7_CHRVO</name>
<keyword evidence="3" id="KW-1185">Reference proteome</keyword>
<dbReference type="KEGG" id="cvi:CV_1669"/>
<dbReference type="EMBL" id="AE016825">
    <property type="protein sequence ID" value="AAQ59345.1"/>
    <property type="molecule type" value="Genomic_DNA"/>
</dbReference>
<feature type="compositionally biased region" description="Basic and acidic residues" evidence="1">
    <location>
        <begin position="20"/>
        <end position="35"/>
    </location>
</feature>
<evidence type="ECO:0000313" key="3">
    <source>
        <dbReference type="Proteomes" id="UP000001424"/>
    </source>
</evidence>
<gene>
    <name evidence="2" type="ordered locus">CV_1669</name>
</gene>
<dbReference type="AlphaFoldDB" id="Q7NXF7"/>